<sequence>MDRLAGVGGSAGKFQFPNVNKKRFAVGVPNISLAAHLHHGGGASEADEVEYDRLRALARGRARLRTDCFTRSREAYANGHGAAARDLSEAGKRHRASMERYNAQARDYIFRANNVHLPSDTIDLHRLHVEEAIEILEKRIDAARGRGEGYLNVIVGKGNHSAGGVRKVGPAVMELCRQRGLEVGEEAGNWGKLIVVLGEGRGGEQGCGRYAQYYPEAPGFLYRWLIWQQSISARMFLL</sequence>
<dbReference type="Pfam" id="PF08590">
    <property type="entry name" value="DUF1771"/>
    <property type="match status" value="1"/>
</dbReference>
<dbReference type="InterPro" id="IPR002625">
    <property type="entry name" value="Smr_dom"/>
</dbReference>
<dbReference type="SMART" id="SM00463">
    <property type="entry name" value="SMR"/>
    <property type="match status" value="1"/>
</dbReference>
<dbReference type="SMART" id="SM01162">
    <property type="entry name" value="DUF1771"/>
    <property type="match status" value="1"/>
</dbReference>
<dbReference type="InterPro" id="IPR053020">
    <property type="entry name" value="Smr_domain_protein"/>
</dbReference>
<evidence type="ECO:0000259" key="1">
    <source>
        <dbReference type="PROSITE" id="PS50828"/>
    </source>
</evidence>
<evidence type="ECO:0000313" key="2">
    <source>
        <dbReference type="EMBL" id="CUS14149.1"/>
    </source>
</evidence>
<dbReference type="SUPFAM" id="SSF160443">
    <property type="entry name" value="SMR domain-like"/>
    <property type="match status" value="1"/>
</dbReference>
<accession>A0A292Q2Y6</accession>
<dbReference type="EMBL" id="LN890962">
    <property type="protein sequence ID" value="CUS14149.1"/>
    <property type="molecule type" value="Genomic_DNA"/>
</dbReference>
<dbReference type="AlphaFoldDB" id="A0A292Q2Y6"/>
<dbReference type="InterPro" id="IPR036063">
    <property type="entry name" value="Smr_dom_sf"/>
</dbReference>
<gene>
    <name evidence="2" type="ORF">GSTUAT00001879001</name>
</gene>
<organism evidence="2 3">
    <name type="scientific">Tuber aestivum</name>
    <name type="common">summer truffle</name>
    <dbReference type="NCBI Taxonomy" id="59557"/>
    <lineage>
        <taxon>Eukaryota</taxon>
        <taxon>Fungi</taxon>
        <taxon>Dikarya</taxon>
        <taxon>Ascomycota</taxon>
        <taxon>Pezizomycotina</taxon>
        <taxon>Pezizomycetes</taxon>
        <taxon>Pezizales</taxon>
        <taxon>Tuberaceae</taxon>
        <taxon>Tuber</taxon>
    </lineage>
</organism>
<dbReference type="PANTHER" id="PTHR47417:SF1">
    <property type="entry name" value="SMR DOMAIN-CONTAINING PROTEIN YPL199C"/>
    <property type="match status" value="1"/>
</dbReference>
<keyword evidence="3" id="KW-1185">Reference proteome</keyword>
<feature type="domain" description="Smr" evidence="1">
    <location>
        <begin position="122"/>
        <end position="198"/>
    </location>
</feature>
<proteinExistence type="predicted"/>
<protein>
    <recommendedName>
        <fullName evidence="1">Smr domain-containing protein</fullName>
    </recommendedName>
</protein>
<dbReference type="Proteomes" id="UP001412239">
    <property type="component" value="Unassembled WGS sequence"/>
</dbReference>
<reference evidence="2" key="1">
    <citation type="submission" date="2015-10" db="EMBL/GenBank/DDBJ databases">
        <authorList>
            <person name="Regsiter A."/>
            <person name="william w."/>
        </authorList>
    </citation>
    <scope>NUCLEOTIDE SEQUENCE</scope>
    <source>
        <strain evidence="2">Montdore</strain>
    </source>
</reference>
<name>A0A292Q2Y6_9PEZI</name>
<dbReference type="PANTHER" id="PTHR47417">
    <property type="entry name" value="SMR DOMAIN-CONTAINING PROTEIN YPL199C"/>
    <property type="match status" value="1"/>
</dbReference>
<evidence type="ECO:0000313" key="3">
    <source>
        <dbReference type="Proteomes" id="UP001412239"/>
    </source>
</evidence>
<dbReference type="InterPro" id="IPR013899">
    <property type="entry name" value="DUF1771"/>
</dbReference>
<dbReference type="Gene3D" id="3.30.1370.110">
    <property type="match status" value="1"/>
</dbReference>
<dbReference type="Pfam" id="PF01713">
    <property type="entry name" value="Smr"/>
    <property type="match status" value="1"/>
</dbReference>
<dbReference type="PROSITE" id="PS50828">
    <property type="entry name" value="SMR"/>
    <property type="match status" value="1"/>
</dbReference>